<dbReference type="Proteomes" id="UP001141434">
    <property type="component" value="Unassembled WGS sequence"/>
</dbReference>
<keyword evidence="3" id="KW-1185">Reference proteome</keyword>
<dbReference type="RefSeq" id="XP_056513672.1">
    <property type="nucleotide sequence ID" value="XM_056652605.1"/>
</dbReference>
<evidence type="ECO:0000256" key="1">
    <source>
        <dbReference type="SAM" id="MobiDB-lite"/>
    </source>
</evidence>
<reference evidence="2" key="2">
    <citation type="journal article" date="2023" name="IMA Fungus">
        <title>Comparative genomic study of the Penicillium genus elucidates a diverse pangenome and 15 lateral gene transfer events.</title>
        <authorList>
            <person name="Petersen C."/>
            <person name="Sorensen T."/>
            <person name="Nielsen M.R."/>
            <person name="Sondergaard T.E."/>
            <person name="Sorensen J.L."/>
            <person name="Fitzpatrick D.A."/>
            <person name="Frisvad J.C."/>
            <person name="Nielsen K.L."/>
        </authorList>
    </citation>
    <scope>NUCLEOTIDE SEQUENCE</scope>
    <source>
        <strain evidence="2">IBT 34128</strain>
    </source>
</reference>
<dbReference type="EMBL" id="JAPMSZ010000004">
    <property type="protein sequence ID" value="KAJ5104676.1"/>
    <property type="molecule type" value="Genomic_DNA"/>
</dbReference>
<protein>
    <submittedName>
        <fullName evidence="2">Uncharacterized protein</fullName>
    </submittedName>
</protein>
<reference evidence="2" key="1">
    <citation type="submission" date="2022-11" db="EMBL/GenBank/DDBJ databases">
        <authorList>
            <person name="Petersen C."/>
        </authorList>
    </citation>
    <scope>NUCLEOTIDE SEQUENCE</scope>
    <source>
        <strain evidence="2">IBT 34128</strain>
    </source>
</reference>
<dbReference type="AlphaFoldDB" id="A0A9W9FQP9"/>
<feature type="compositionally biased region" description="Polar residues" evidence="1">
    <location>
        <begin position="52"/>
        <end position="61"/>
    </location>
</feature>
<name>A0A9W9FQP9_9EURO</name>
<comment type="caution">
    <text evidence="2">The sequence shown here is derived from an EMBL/GenBank/DDBJ whole genome shotgun (WGS) entry which is preliminary data.</text>
</comment>
<accession>A0A9W9FQP9</accession>
<sequence length="67" mass="7244">MRVRVASVGDDWNGGRWAENGGLAHDAGPCHDHDENLDLCACPCHGVRGRGQRSTDPSTPDSYEIQP</sequence>
<dbReference type="GeneID" id="81391773"/>
<feature type="region of interest" description="Disordered" evidence="1">
    <location>
        <begin position="48"/>
        <end position="67"/>
    </location>
</feature>
<organism evidence="2 3">
    <name type="scientific">Penicillium alfredii</name>
    <dbReference type="NCBI Taxonomy" id="1506179"/>
    <lineage>
        <taxon>Eukaryota</taxon>
        <taxon>Fungi</taxon>
        <taxon>Dikarya</taxon>
        <taxon>Ascomycota</taxon>
        <taxon>Pezizomycotina</taxon>
        <taxon>Eurotiomycetes</taxon>
        <taxon>Eurotiomycetidae</taxon>
        <taxon>Eurotiales</taxon>
        <taxon>Aspergillaceae</taxon>
        <taxon>Penicillium</taxon>
    </lineage>
</organism>
<gene>
    <name evidence="2" type="ORF">NUU61_002023</name>
</gene>
<proteinExistence type="predicted"/>
<evidence type="ECO:0000313" key="2">
    <source>
        <dbReference type="EMBL" id="KAJ5104676.1"/>
    </source>
</evidence>
<evidence type="ECO:0000313" key="3">
    <source>
        <dbReference type="Proteomes" id="UP001141434"/>
    </source>
</evidence>